<dbReference type="AlphaFoldDB" id="A0A0F9IW30"/>
<protein>
    <submittedName>
        <fullName evidence="2">Uncharacterized protein</fullName>
    </submittedName>
</protein>
<comment type="caution">
    <text evidence="2">The sequence shown here is derived from an EMBL/GenBank/DDBJ whole genome shotgun (WGS) entry which is preliminary data.</text>
</comment>
<feature type="compositionally biased region" description="Basic residues" evidence="1">
    <location>
        <begin position="58"/>
        <end position="72"/>
    </location>
</feature>
<evidence type="ECO:0000313" key="2">
    <source>
        <dbReference type="EMBL" id="KKM61503.1"/>
    </source>
</evidence>
<sequence>MPLKDPFHIDWTTTDFNDPKAVKAVLHHLSNLVEALHRENLALKTENQKLKDEINRLKGQKGKPNIKPKSSIKKNEPEKKLKPKKKWKKQSKLKQKTTPRL</sequence>
<name>A0A0F9IW30_9ZZZZ</name>
<dbReference type="EMBL" id="LAZR01011471">
    <property type="protein sequence ID" value="KKM61503.1"/>
    <property type="molecule type" value="Genomic_DNA"/>
</dbReference>
<feature type="region of interest" description="Disordered" evidence="1">
    <location>
        <begin position="53"/>
        <end position="101"/>
    </location>
</feature>
<organism evidence="2">
    <name type="scientific">marine sediment metagenome</name>
    <dbReference type="NCBI Taxonomy" id="412755"/>
    <lineage>
        <taxon>unclassified sequences</taxon>
        <taxon>metagenomes</taxon>
        <taxon>ecological metagenomes</taxon>
    </lineage>
</organism>
<gene>
    <name evidence="2" type="ORF">LCGC14_1531070</name>
</gene>
<evidence type="ECO:0000256" key="1">
    <source>
        <dbReference type="SAM" id="MobiDB-lite"/>
    </source>
</evidence>
<proteinExistence type="predicted"/>
<reference evidence="2" key="1">
    <citation type="journal article" date="2015" name="Nature">
        <title>Complex archaea that bridge the gap between prokaryotes and eukaryotes.</title>
        <authorList>
            <person name="Spang A."/>
            <person name="Saw J.H."/>
            <person name="Jorgensen S.L."/>
            <person name="Zaremba-Niedzwiedzka K."/>
            <person name="Martijn J."/>
            <person name="Lind A.E."/>
            <person name="van Eijk R."/>
            <person name="Schleper C."/>
            <person name="Guy L."/>
            <person name="Ettema T.J."/>
        </authorList>
    </citation>
    <scope>NUCLEOTIDE SEQUENCE</scope>
</reference>
<accession>A0A0F9IW30</accession>
<feature type="compositionally biased region" description="Basic residues" evidence="1">
    <location>
        <begin position="81"/>
        <end position="101"/>
    </location>
</feature>